<sequence length="200" mass="21398">MRQKTEAKRQAILAAAGAVFREHGFETSSVSDIAARVGGSKATIYSYFPSKEALLMEVILSAAETRSVTVFSEVLALGDVVTGLRRIGEAHLSFISTAEAVALARLAITAGERSTLGREFYTRGPLVMIENLAAFLAASIARDELRPGDPRQMAESLKALYEAGIVERHLLGDLKGLEGVDLAVHAAQAVDIFLAYYGKA</sequence>
<dbReference type="Gene3D" id="1.10.357.10">
    <property type="entry name" value="Tetracycline Repressor, domain 2"/>
    <property type="match status" value="1"/>
</dbReference>
<evidence type="ECO:0000313" key="7">
    <source>
        <dbReference type="Proteomes" id="UP000533905"/>
    </source>
</evidence>
<feature type="domain" description="HTH tetR-type" evidence="5">
    <location>
        <begin position="6"/>
        <end position="66"/>
    </location>
</feature>
<dbReference type="Pfam" id="PF14246">
    <property type="entry name" value="TetR_C_7"/>
    <property type="match status" value="1"/>
</dbReference>
<dbReference type="PANTHER" id="PTHR30055:SF119">
    <property type="entry name" value="NALC"/>
    <property type="match status" value="1"/>
</dbReference>
<dbReference type="PANTHER" id="PTHR30055">
    <property type="entry name" value="HTH-TYPE TRANSCRIPTIONAL REGULATOR RUTR"/>
    <property type="match status" value="1"/>
</dbReference>
<comment type="caution">
    <text evidence="6">The sequence shown here is derived from an EMBL/GenBank/DDBJ whole genome shotgun (WGS) entry which is preliminary data.</text>
</comment>
<evidence type="ECO:0000256" key="2">
    <source>
        <dbReference type="ARBA" id="ARBA00023125"/>
    </source>
</evidence>
<accession>A0A7Y2JY00</accession>
<feature type="DNA-binding region" description="H-T-H motif" evidence="4">
    <location>
        <begin position="29"/>
        <end position="48"/>
    </location>
</feature>
<name>A0A7Y2JY00_9BURK</name>
<dbReference type="Pfam" id="PF00440">
    <property type="entry name" value="TetR_N"/>
    <property type="match status" value="1"/>
</dbReference>
<evidence type="ECO:0000256" key="3">
    <source>
        <dbReference type="ARBA" id="ARBA00023163"/>
    </source>
</evidence>
<dbReference type="Gene3D" id="1.10.10.60">
    <property type="entry name" value="Homeodomain-like"/>
    <property type="match status" value="1"/>
</dbReference>
<proteinExistence type="predicted"/>
<dbReference type="FunFam" id="1.10.10.60:FF:000141">
    <property type="entry name" value="TetR family transcriptional regulator"/>
    <property type="match status" value="1"/>
</dbReference>
<protein>
    <submittedName>
        <fullName evidence="6">TetR/AcrR family transcriptional regulator</fullName>
    </submittedName>
</protein>
<evidence type="ECO:0000256" key="4">
    <source>
        <dbReference type="PROSITE-ProRule" id="PRU00335"/>
    </source>
</evidence>
<dbReference type="EMBL" id="JABAIV010000002">
    <property type="protein sequence ID" value="NNG22986.1"/>
    <property type="molecule type" value="Genomic_DNA"/>
</dbReference>
<dbReference type="InterPro" id="IPR050109">
    <property type="entry name" value="HTH-type_TetR-like_transc_reg"/>
</dbReference>
<dbReference type="PROSITE" id="PS50977">
    <property type="entry name" value="HTH_TETR_2"/>
    <property type="match status" value="1"/>
</dbReference>
<dbReference type="InterPro" id="IPR009057">
    <property type="entry name" value="Homeodomain-like_sf"/>
</dbReference>
<dbReference type="AlphaFoldDB" id="A0A7Y2JY00"/>
<keyword evidence="7" id="KW-1185">Reference proteome</keyword>
<keyword evidence="1" id="KW-0805">Transcription regulation</keyword>
<dbReference type="PRINTS" id="PR00455">
    <property type="entry name" value="HTHTETR"/>
</dbReference>
<evidence type="ECO:0000259" key="5">
    <source>
        <dbReference type="PROSITE" id="PS50977"/>
    </source>
</evidence>
<dbReference type="SUPFAM" id="SSF48498">
    <property type="entry name" value="Tetracyclin repressor-like, C-terminal domain"/>
    <property type="match status" value="1"/>
</dbReference>
<dbReference type="GO" id="GO:0000976">
    <property type="term" value="F:transcription cis-regulatory region binding"/>
    <property type="evidence" value="ECO:0007669"/>
    <property type="project" value="TreeGrafter"/>
</dbReference>
<keyword evidence="3" id="KW-0804">Transcription</keyword>
<reference evidence="6 7" key="1">
    <citation type="submission" date="2020-04" db="EMBL/GenBank/DDBJ databases">
        <title>Massilia sp. nov., a cold adapted bacteria isolated from Arctic soil.</title>
        <authorList>
            <person name="Son J."/>
            <person name="Ka J.-O."/>
        </authorList>
    </citation>
    <scope>NUCLEOTIDE SEQUENCE [LARGE SCALE GENOMIC DNA]</scope>
    <source>
        <strain evidence="6 7">ML15P13</strain>
    </source>
</reference>
<dbReference type="SUPFAM" id="SSF46689">
    <property type="entry name" value="Homeodomain-like"/>
    <property type="match status" value="1"/>
</dbReference>
<dbReference type="Proteomes" id="UP000533905">
    <property type="component" value="Unassembled WGS sequence"/>
</dbReference>
<evidence type="ECO:0000313" key="6">
    <source>
        <dbReference type="EMBL" id="NNG22986.1"/>
    </source>
</evidence>
<evidence type="ECO:0000256" key="1">
    <source>
        <dbReference type="ARBA" id="ARBA00023015"/>
    </source>
</evidence>
<dbReference type="GO" id="GO:0003700">
    <property type="term" value="F:DNA-binding transcription factor activity"/>
    <property type="evidence" value="ECO:0007669"/>
    <property type="project" value="TreeGrafter"/>
</dbReference>
<dbReference type="InterPro" id="IPR039536">
    <property type="entry name" value="TetR_C_Proteobacteria"/>
</dbReference>
<keyword evidence="2 4" id="KW-0238">DNA-binding</keyword>
<dbReference type="InterPro" id="IPR036271">
    <property type="entry name" value="Tet_transcr_reg_TetR-rel_C_sf"/>
</dbReference>
<dbReference type="RefSeq" id="WP_171083001.1">
    <property type="nucleotide sequence ID" value="NZ_JABAIV010000002.1"/>
</dbReference>
<dbReference type="InterPro" id="IPR001647">
    <property type="entry name" value="HTH_TetR"/>
</dbReference>
<organism evidence="6 7">
    <name type="scientific">Telluria aromaticivorans</name>
    <dbReference type="NCBI Taxonomy" id="2725995"/>
    <lineage>
        <taxon>Bacteria</taxon>
        <taxon>Pseudomonadati</taxon>
        <taxon>Pseudomonadota</taxon>
        <taxon>Betaproteobacteria</taxon>
        <taxon>Burkholderiales</taxon>
        <taxon>Oxalobacteraceae</taxon>
        <taxon>Telluria group</taxon>
        <taxon>Telluria</taxon>
    </lineage>
</organism>
<gene>
    <name evidence="6" type="ORF">HGB41_08220</name>
</gene>